<dbReference type="STRING" id="1122155.SAMN02745158_02512"/>
<gene>
    <name evidence="1" type="ORF">SAMN02745158_02512</name>
</gene>
<proteinExistence type="predicted"/>
<keyword evidence="2" id="KW-1185">Reference proteome</keyword>
<organism evidence="1 2">
    <name type="scientific">Lactonifactor longoviformis DSM 17459</name>
    <dbReference type="NCBI Taxonomy" id="1122155"/>
    <lineage>
        <taxon>Bacteria</taxon>
        <taxon>Bacillati</taxon>
        <taxon>Bacillota</taxon>
        <taxon>Clostridia</taxon>
        <taxon>Eubacteriales</taxon>
        <taxon>Clostridiaceae</taxon>
        <taxon>Lactonifactor</taxon>
    </lineage>
</organism>
<dbReference type="EMBL" id="FQVI01000012">
    <property type="protein sequence ID" value="SHF09219.1"/>
    <property type="molecule type" value="Genomic_DNA"/>
</dbReference>
<protein>
    <submittedName>
        <fullName evidence="1">Uncharacterized protein</fullName>
    </submittedName>
</protein>
<name>A0A1M4YTP6_9CLOT</name>
<evidence type="ECO:0000313" key="1">
    <source>
        <dbReference type="EMBL" id="SHF09219.1"/>
    </source>
</evidence>
<evidence type="ECO:0000313" key="2">
    <source>
        <dbReference type="Proteomes" id="UP000184245"/>
    </source>
</evidence>
<reference evidence="1 2" key="1">
    <citation type="submission" date="2016-11" db="EMBL/GenBank/DDBJ databases">
        <authorList>
            <person name="Jaros S."/>
            <person name="Januszkiewicz K."/>
            <person name="Wedrychowicz H."/>
        </authorList>
    </citation>
    <scope>NUCLEOTIDE SEQUENCE [LARGE SCALE GENOMIC DNA]</scope>
    <source>
        <strain evidence="1 2">DSM 17459</strain>
    </source>
</reference>
<dbReference type="AlphaFoldDB" id="A0A1M4YTP6"/>
<dbReference type="Proteomes" id="UP000184245">
    <property type="component" value="Unassembled WGS sequence"/>
</dbReference>
<sequence>MIDNEELPIGFTMELAMHSDALVRFSAMNKEEQENIIDGAKQIKSRNEMRHYVENIF</sequence>
<accession>A0A1M4YTP6</accession>
<dbReference type="RefSeq" id="WP_167594275.1">
    <property type="nucleotide sequence ID" value="NZ_FQVI01000012.1"/>
</dbReference>